<sequence>MSTVVFPIGHYGGVRPVDAEAPVQVVRVGWKQHRLSEDAFGVWVLAHGLPDIGKGSWTVDDVIEQAEGAGVDDAKRHVDELVAAGLLATVADDPVAGQRFARDHRMDVMYVGLGNAPDRLDGHAVGIPGLGTAAVLDADCYELWQWGSVAPTIWHSCEVRASVTAQLGQPSDPAGVLTQILGDLRFLVAHGCAYLDTAG</sequence>
<reference evidence="1 2" key="1">
    <citation type="submission" date="2019-02" db="EMBL/GenBank/DDBJ databases">
        <title>Kribbella capetownensis sp. nov. and Kribbella speibonae sp. nov., isolated from soil.</title>
        <authorList>
            <person name="Curtis S.M."/>
            <person name="Norton I."/>
            <person name="Everest G.J."/>
            <person name="Meyers P.R."/>
        </authorList>
    </citation>
    <scope>NUCLEOTIDE SEQUENCE [LARGE SCALE GENOMIC DNA]</scope>
    <source>
        <strain evidence="1 2">NRRL B-24813</strain>
    </source>
</reference>
<comment type="caution">
    <text evidence="1">The sequence shown here is derived from an EMBL/GenBank/DDBJ whole genome shotgun (WGS) entry which is preliminary data.</text>
</comment>
<gene>
    <name evidence="1" type="ORF">E0H73_28590</name>
</gene>
<evidence type="ECO:0000313" key="1">
    <source>
        <dbReference type="EMBL" id="TCC58274.1"/>
    </source>
</evidence>
<evidence type="ECO:0000313" key="2">
    <source>
        <dbReference type="Proteomes" id="UP000291144"/>
    </source>
</evidence>
<keyword evidence="2" id="KW-1185">Reference proteome</keyword>
<organism evidence="1 2">
    <name type="scientific">Kribbella pittospori</name>
    <dbReference type="NCBI Taxonomy" id="722689"/>
    <lineage>
        <taxon>Bacteria</taxon>
        <taxon>Bacillati</taxon>
        <taxon>Actinomycetota</taxon>
        <taxon>Actinomycetes</taxon>
        <taxon>Propionibacteriales</taxon>
        <taxon>Kribbellaceae</taxon>
        <taxon>Kribbella</taxon>
    </lineage>
</organism>
<dbReference type="EMBL" id="SJKB01000009">
    <property type="protein sequence ID" value="TCC58274.1"/>
    <property type="molecule type" value="Genomic_DNA"/>
</dbReference>
<dbReference type="Proteomes" id="UP000291144">
    <property type="component" value="Unassembled WGS sequence"/>
</dbReference>
<dbReference type="OrthoDB" id="3692316at2"/>
<dbReference type="AlphaFoldDB" id="A0A4R0KGR2"/>
<protein>
    <submittedName>
        <fullName evidence="1">Uncharacterized protein</fullName>
    </submittedName>
</protein>
<name>A0A4R0KGR2_9ACTN</name>
<proteinExistence type="predicted"/>
<accession>A0A4R0KGR2</accession>
<dbReference type="RefSeq" id="WP_131361664.1">
    <property type="nucleotide sequence ID" value="NZ_SJKB01000009.1"/>
</dbReference>